<feature type="compositionally biased region" description="Low complexity" evidence="1">
    <location>
        <begin position="37"/>
        <end position="48"/>
    </location>
</feature>
<dbReference type="AlphaFoldDB" id="A0A8D8E5X8"/>
<reference evidence="2" key="1">
    <citation type="submission" date="2021-05" db="EMBL/GenBank/DDBJ databases">
        <authorList>
            <person name="Alioto T."/>
            <person name="Alioto T."/>
            <person name="Gomez Garrido J."/>
        </authorList>
    </citation>
    <scope>NUCLEOTIDE SEQUENCE</scope>
</reference>
<proteinExistence type="predicted"/>
<protein>
    <submittedName>
        <fullName evidence="2">(northern house mosquito) hypothetical protein</fullName>
    </submittedName>
</protein>
<dbReference type="EMBL" id="HBUE01186148">
    <property type="protein sequence ID" value="CAG6522712.1"/>
    <property type="molecule type" value="Transcribed_RNA"/>
</dbReference>
<sequence>MRIENPSQPGPVLPCVQVLQVLRVLLWRRQPRSTTFRPVNRPAAAANRSRLRQNPSNLPPRSAFDRGNPLARVHPEQMPAAMLPHPTRFLQRRSGSEPDATLCAVCHGQRREELSVQLREVLPTAAG</sequence>
<name>A0A8D8E5X8_CULPI</name>
<accession>A0A8D8E5X8</accession>
<evidence type="ECO:0000256" key="1">
    <source>
        <dbReference type="SAM" id="MobiDB-lite"/>
    </source>
</evidence>
<organism evidence="2">
    <name type="scientific">Culex pipiens</name>
    <name type="common">House mosquito</name>
    <dbReference type="NCBI Taxonomy" id="7175"/>
    <lineage>
        <taxon>Eukaryota</taxon>
        <taxon>Metazoa</taxon>
        <taxon>Ecdysozoa</taxon>
        <taxon>Arthropoda</taxon>
        <taxon>Hexapoda</taxon>
        <taxon>Insecta</taxon>
        <taxon>Pterygota</taxon>
        <taxon>Neoptera</taxon>
        <taxon>Endopterygota</taxon>
        <taxon>Diptera</taxon>
        <taxon>Nematocera</taxon>
        <taxon>Culicoidea</taxon>
        <taxon>Culicidae</taxon>
        <taxon>Culicinae</taxon>
        <taxon>Culicini</taxon>
        <taxon>Culex</taxon>
        <taxon>Culex</taxon>
    </lineage>
</organism>
<evidence type="ECO:0000313" key="2">
    <source>
        <dbReference type="EMBL" id="CAG6522712.1"/>
    </source>
</evidence>
<feature type="region of interest" description="Disordered" evidence="1">
    <location>
        <begin position="37"/>
        <end position="69"/>
    </location>
</feature>
<dbReference type="EMBL" id="HBUE01291876">
    <property type="protein sequence ID" value="CAG6574343.1"/>
    <property type="molecule type" value="Transcribed_RNA"/>
</dbReference>